<dbReference type="PANTHER" id="PTHR41786:SF1">
    <property type="entry name" value="6-HYDROXYMETHYLPTERIN DIPHOSPHOKINASE MPTE-LIKE DOMAIN-CONTAINING PROTEIN"/>
    <property type="match status" value="1"/>
</dbReference>
<dbReference type="PANTHER" id="PTHR41786">
    <property type="entry name" value="MOTILITY ACCESSORY FACTOR MAF"/>
    <property type="match status" value="1"/>
</dbReference>
<protein>
    <recommendedName>
        <fullName evidence="2">6-hydroxymethylpterin diphosphokinase MptE-like domain-containing protein</fullName>
    </recommendedName>
</protein>
<dbReference type="eggNOG" id="COG2604">
    <property type="taxonomic scope" value="Bacteria"/>
</dbReference>
<reference evidence="3 4" key="1">
    <citation type="submission" date="2010-12" db="EMBL/GenBank/DDBJ databases">
        <title>Complete sequence of Desulfurispirillum indicum S5.</title>
        <authorList>
            <consortium name="US DOE Joint Genome Institute"/>
            <person name="Lucas S."/>
            <person name="Copeland A."/>
            <person name="Lapidus A."/>
            <person name="Cheng J.-F."/>
            <person name="Goodwin L."/>
            <person name="Pitluck S."/>
            <person name="Chertkov O."/>
            <person name="Held B."/>
            <person name="Detter J.C."/>
            <person name="Han C."/>
            <person name="Tapia R."/>
            <person name="Land M."/>
            <person name="Hauser L."/>
            <person name="Kyrpides N."/>
            <person name="Ivanova N."/>
            <person name="Mikhailova N."/>
            <person name="Haggblom M."/>
            <person name="Rauschenbach I."/>
            <person name="Bini E."/>
            <person name="Woyke T."/>
        </authorList>
    </citation>
    <scope>NUCLEOTIDE SEQUENCE [LARGE SCALE GENOMIC DNA]</scope>
    <source>
        <strain evidence="4">ATCC BAA-1389 / DSM 22839 / S5</strain>
    </source>
</reference>
<sequence>MPKKIRKKVPRKKQNAQRPGGAPLGDTQTWNLNVSALRKVLPALALALESPSSADDQVADGVLFEPVRTDVESITVVTGSDTLTDFLVRNQGADISKIRLLILLEDSLASLRKFLRFFDISRSLLSGSMLIVLKGAGEWNLAVELRNRCIAQPHLLALCRAVQLLGSQVRMQRSMPFFQKYLEEVRSGLYEGRIYYGNDPHDSLIGIENMFDNLDIIVENPGVNCFKGAFAGVPAFIVATGPSLDEALPHLKDAAHRGLVFACDASVRPLVEAGVDFQLVTSVERKPLISKFFATFDASRTFLCAPPLQNRHTFESFSGKKIITYRNVKHFDWIGIERGMLDIKSSVANMAYVIADYMGCDPIILVGQDLSYGDSGSTHAANFAMEDAIAIEKSRQKFAVPSNRGTPVLTHQIWYSCVKSYEVDIARSRATTINTTLRGVRIGGTTVKPLEEVIAGLTLHDHDFRNVMEAHVLEHRLLPSEAVYQQLSQRIMQGISECQRVLEACEQASGEIAPFIQGEVNALLQQQIDDIPPARVDEVYDTLLKRKQGIVESGGATYECLIMHVFQSYVLDELIREKELAFKYQAPHMAKINIIARFPQWIDECRKHTISVEKVLRRAGAQLNGMREKIQ</sequence>
<dbReference type="InParanoid" id="E6W2L1"/>
<dbReference type="KEGG" id="din:Selin_0855"/>
<keyword evidence="4" id="KW-1185">Reference proteome</keyword>
<dbReference type="HOGENOM" id="CLU_433280_0_0_0"/>
<name>E6W2L1_DESIS</name>
<feature type="region of interest" description="Disordered" evidence="1">
    <location>
        <begin position="1"/>
        <end position="27"/>
    </location>
</feature>
<organism evidence="3 4">
    <name type="scientific">Desulfurispirillum indicum (strain ATCC BAA-1389 / DSM 22839 / S5)</name>
    <dbReference type="NCBI Taxonomy" id="653733"/>
    <lineage>
        <taxon>Bacteria</taxon>
        <taxon>Pseudomonadati</taxon>
        <taxon>Chrysiogenota</taxon>
        <taxon>Chrysiogenia</taxon>
        <taxon>Chrysiogenales</taxon>
        <taxon>Chrysiogenaceae</taxon>
        <taxon>Desulfurispirillum</taxon>
    </lineage>
</organism>
<dbReference type="STRING" id="653733.Selin_0855"/>
<feature type="compositionally biased region" description="Basic residues" evidence="1">
    <location>
        <begin position="1"/>
        <end position="15"/>
    </location>
</feature>
<evidence type="ECO:0000313" key="4">
    <source>
        <dbReference type="Proteomes" id="UP000002572"/>
    </source>
</evidence>
<feature type="domain" description="6-hydroxymethylpterin diphosphokinase MptE-like" evidence="2">
    <location>
        <begin position="208"/>
        <end position="374"/>
    </location>
</feature>
<dbReference type="Proteomes" id="UP000002572">
    <property type="component" value="Chromosome"/>
</dbReference>
<evidence type="ECO:0000256" key="1">
    <source>
        <dbReference type="SAM" id="MobiDB-lite"/>
    </source>
</evidence>
<dbReference type="OrthoDB" id="5291305at2"/>
<dbReference type="InterPro" id="IPR002826">
    <property type="entry name" value="MptE-like"/>
</dbReference>
<dbReference type="EMBL" id="CP002432">
    <property type="protein sequence ID" value="ADU65595.1"/>
    <property type="molecule type" value="Genomic_DNA"/>
</dbReference>
<evidence type="ECO:0000259" key="2">
    <source>
        <dbReference type="Pfam" id="PF01973"/>
    </source>
</evidence>
<gene>
    <name evidence="3" type="ordered locus">Selin_0855</name>
</gene>
<evidence type="ECO:0000313" key="3">
    <source>
        <dbReference type="EMBL" id="ADU65595.1"/>
    </source>
</evidence>
<accession>E6W2L1</accession>
<dbReference type="Pfam" id="PF01973">
    <property type="entry name" value="MptE-like"/>
    <property type="match status" value="1"/>
</dbReference>
<dbReference type="RefSeq" id="WP_013505481.1">
    <property type="nucleotide sequence ID" value="NC_014836.1"/>
</dbReference>
<dbReference type="AlphaFoldDB" id="E6W2L1"/>
<proteinExistence type="predicted"/>